<reference evidence="2" key="1">
    <citation type="submission" date="2023-03" db="EMBL/GenBank/DDBJ databases">
        <title>Chromosome-scale reference genome and RAD-based genetic map of yellow starthistle (Centaurea solstitialis) reveal putative structural variation and QTLs associated with invader traits.</title>
        <authorList>
            <person name="Reatini B."/>
            <person name="Cang F.A."/>
            <person name="Jiang Q."/>
            <person name="Mckibben M.T.W."/>
            <person name="Barker M.S."/>
            <person name="Rieseberg L.H."/>
            <person name="Dlugosch K.M."/>
        </authorList>
    </citation>
    <scope>NUCLEOTIDE SEQUENCE</scope>
    <source>
        <strain evidence="2">CAN-66</strain>
        <tissue evidence="2">Leaf</tissue>
    </source>
</reference>
<dbReference type="AlphaFoldDB" id="A0AA38SJC3"/>
<proteinExistence type="predicted"/>
<evidence type="ECO:0000313" key="3">
    <source>
        <dbReference type="Proteomes" id="UP001172457"/>
    </source>
</evidence>
<keyword evidence="1" id="KW-0732">Signal</keyword>
<evidence type="ECO:0000313" key="2">
    <source>
        <dbReference type="EMBL" id="KAJ9537046.1"/>
    </source>
</evidence>
<keyword evidence="3" id="KW-1185">Reference proteome</keyword>
<dbReference type="EMBL" id="JARYMX010000008">
    <property type="protein sequence ID" value="KAJ9537046.1"/>
    <property type="molecule type" value="Genomic_DNA"/>
</dbReference>
<name>A0AA38SJC3_9ASTR</name>
<sequence>MGGGVTKIMVVLMVVVVVAATVRSKPPTASQCHKEKVLAFNASKRIGDVKRAIRLIESCHRHVPHHYKCGSVTTP</sequence>
<accession>A0AA38SJC3</accession>
<organism evidence="2 3">
    <name type="scientific">Centaurea solstitialis</name>
    <name type="common">yellow star-thistle</name>
    <dbReference type="NCBI Taxonomy" id="347529"/>
    <lineage>
        <taxon>Eukaryota</taxon>
        <taxon>Viridiplantae</taxon>
        <taxon>Streptophyta</taxon>
        <taxon>Embryophyta</taxon>
        <taxon>Tracheophyta</taxon>
        <taxon>Spermatophyta</taxon>
        <taxon>Magnoliopsida</taxon>
        <taxon>eudicotyledons</taxon>
        <taxon>Gunneridae</taxon>
        <taxon>Pentapetalae</taxon>
        <taxon>asterids</taxon>
        <taxon>campanulids</taxon>
        <taxon>Asterales</taxon>
        <taxon>Asteraceae</taxon>
        <taxon>Carduoideae</taxon>
        <taxon>Cardueae</taxon>
        <taxon>Centaureinae</taxon>
        <taxon>Centaurea</taxon>
    </lineage>
</organism>
<feature type="signal peptide" evidence="1">
    <location>
        <begin position="1"/>
        <end position="24"/>
    </location>
</feature>
<comment type="caution">
    <text evidence="2">The sequence shown here is derived from an EMBL/GenBank/DDBJ whole genome shotgun (WGS) entry which is preliminary data.</text>
</comment>
<protein>
    <submittedName>
        <fullName evidence="2">Uncharacterized protein</fullName>
    </submittedName>
</protein>
<evidence type="ECO:0000256" key="1">
    <source>
        <dbReference type="SAM" id="SignalP"/>
    </source>
</evidence>
<feature type="chain" id="PRO_5041236389" evidence="1">
    <location>
        <begin position="25"/>
        <end position="75"/>
    </location>
</feature>
<gene>
    <name evidence="2" type="ORF">OSB04_029779</name>
</gene>
<dbReference type="Proteomes" id="UP001172457">
    <property type="component" value="Chromosome 8"/>
</dbReference>